<dbReference type="HOGENOM" id="CLU_009123_9_2_1"/>
<feature type="domain" description="HAT C-terminal dimerisation" evidence="1">
    <location>
        <begin position="1"/>
        <end position="50"/>
    </location>
</feature>
<dbReference type="STRING" id="1095629.A0A0C9WQE7"/>
<dbReference type="SUPFAM" id="SSF53098">
    <property type="entry name" value="Ribonuclease H-like"/>
    <property type="match status" value="1"/>
</dbReference>
<evidence type="ECO:0000313" key="3">
    <source>
        <dbReference type="Proteomes" id="UP000054477"/>
    </source>
</evidence>
<proteinExistence type="predicted"/>
<dbReference type="GO" id="GO:0046983">
    <property type="term" value="F:protein dimerization activity"/>
    <property type="evidence" value="ECO:0007669"/>
    <property type="project" value="InterPro"/>
</dbReference>
<reference evidence="2 3" key="1">
    <citation type="submission" date="2014-04" db="EMBL/GenBank/DDBJ databases">
        <authorList>
            <consortium name="DOE Joint Genome Institute"/>
            <person name="Kuo A."/>
            <person name="Kohler A."/>
            <person name="Nagy L.G."/>
            <person name="Floudas D."/>
            <person name="Copeland A."/>
            <person name="Barry K.W."/>
            <person name="Cichocki N."/>
            <person name="Veneault-Fourrey C."/>
            <person name="LaButti K."/>
            <person name="Lindquist E.A."/>
            <person name="Lipzen A."/>
            <person name="Lundell T."/>
            <person name="Morin E."/>
            <person name="Murat C."/>
            <person name="Sun H."/>
            <person name="Tunlid A."/>
            <person name="Henrissat B."/>
            <person name="Grigoriev I.V."/>
            <person name="Hibbett D.S."/>
            <person name="Martin F."/>
            <person name="Nordberg H.P."/>
            <person name="Cantor M.N."/>
            <person name="Hua S.X."/>
        </authorList>
    </citation>
    <scope>NUCLEOTIDE SEQUENCE [LARGE SCALE GENOMIC DNA]</scope>
    <source>
        <strain evidence="2 3">LaAM-08-1</strain>
    </source>
</reference>
<name>A0A0C9WQE7_9AGAR</name>
<dbReference type="InterPro" id="IPR008906">
    <property type="entry name" value="HATC_C_dom"/>
</dbReference>
<dbReference type="EMBL" id="KN838847">
    <property type="protein sequence ID" value="KIJ93380.1"/>
    <property type="molecule type" value="Genomic_DNA"/>
</dbReference>
<accession>A0A0C9WQE7</accession>
<evidence type="ECO:0000259" key="1">
    <source>
        <dbReference type="Pfam" id="PF05699"/>
    </source>
</evidence>
<organism evidence="2 3">
    <name type="scientific">Laccaria amethystina LaAM-08-1</name>
    <dbReference type="NCBI Taxonomy" id="1095629"/>
    <lineage>
        <taxon>Eukaryota</taxon>
        <taxon>Fungi</taxon>
        <taxon>Dikarya</taxon>
        <taxon>Basidiomycota</taxon>
        <taxon>Agaricomycotina</taxon>
        <taxon>Agaricomycetes</taxon>
        <taxon>Agaricomycetidae</taxon>
        <taxon>Agaricales</taxon>
        <taxon>Agaricineae</taxon>
        <taxon>Hydnangiaceae</taxon>
        <taxon>Laccaria</taxon>
    </lineage>
</organism>
<dbReference type="InterPro" id="IPR012337">
    <property type="entry name" value="RNaseH-like_sf"/>
</dbReference>
<dbReference type="AlphaFoldDB" id="A0A0C9WQE7"/>
<dbReference type="Pfam" id="PF05699">
    <property type="entry name" value="Dimer_Tnp_hAT"/>
    <property type="match status" value="1"/>
</dbReference>
<feature type="non-terminal residue" evidence="2">
    <location>
        <position position="1"/>
    </location>
</feature>
<reference evidence="3" key="2">
    <citation type="submission" date="2015-01" db="EMBL/GenBank/DDBJ databases">
        <title>Evolutionary Origins and Diversification of the Mycorrhizal Mutualists.</title>
        <authorList>
            <consortium name="DOE Joint Genome Institute"/>
            <consortium name="Mycorrhizal Genomics Consortium"/>
            <person name="Kohler A."/>
            <person name="Kuo A."/>
            <person name="Nagy L.G."/>
            <person name="Floudas D."/>
            <person name="Copeland A."/>
            <person name="Barry K.W."/>
            <person name="Cichocki N."/>
            <person name="Veneault-Fourrey C."/>
            <person name="LaButti K."/>
            <person name="Lindquist E.A."/>
            <person name="Lipzen A."/>
            <person name="Lundell T."/>
            <person name="Morin E."/>
            <person name="Murat C."/>
            <person name="Riley R."/>
            <person name="Ohm R."/>
            <person name="Sun H."/>
            <person name="Tunlid A."/>
            <person name="Henrissat B."/>
            <person name="Grigoriev I.V."/>
            <person name="Hibbett D.S."/>
            <person name="Martin F."/>
        </authorList>
    </citation>
    <scope>NUCLEOTIDE SEQUENCE [LARGE SCALE GENOMIC DNA]</scope>
    <source>
        <strain evidence="3">LaAM-08-1</strain>
    </source>
</reference>
<dbReference type="Proteomes" id="UP000054477">
    <property type="component" value="Unassembled WGS sequence"/>
</dbReference>
<sequence>PLIYCVAMDVLPAQTSAVPCERVFSSSKETCSLRRNRICQEVLEALQVLKFSYKKNCLNFVNDLMAREKDYTISGQITEAAFDELYKAGRMEELRELIQNSKDIDTDTE</sequence>
<protein>
    <recommendedName>
        <fullName evidence="1">HAT C-terminal dimerisation domain-containing protein</fullName>
    </recommendedName>
</protein>
<evidence type="ECO:0000313" key="2">
    <source>
        <dbReference type="EMBL" id="KIJ93380.1"/>
    </source>
</evidence>
<gene>
    <name evidence="2" type="ORF">K443DRAFT_112135</name>
</gene>
<keyword evidence="3" id="KW-1185">Reference proteome</keyword>
<dbReference type="OrthoDB" id="3262464at2759"/>